<feature type="compositionally biased region" description="Basic and acidic residues" evidence="1">
    <location>
        <begin position="185"/>
        <end position="194"/>
    </location>
</feature>
<dbReference type="InterPro" id="IPR036188">
    <property type="entry name" value="FAD/NAD-bd_sf"/>
</dbReference>
<dbReference type="SUPFAM" id="SSF51905">
    <property type="entry name" value="FAD/NAD(P)-binding domain"/>
    <property type="match status" value="2"/>
</dbReference>
<proteinExistence type="predicted"/>
<accession>A0A7G1IL20</accession>
<dbReference type="EMBL" id="AP023343">
    <property type="protein sequence ID" value="BCI91560.1"/>
    <property type="molecule type" value="Genomic_DNA"/>
</dbReference>
<dbReference type="AlphaFoldDB" id="A0A7G1IL20"/>
<name>A0A7G1IL20_MYCKA</name>
<dbReference type="InterPro" id="IPR051209">
    <property type="entry name" value="FAD-bind_Monooxygenase_sf"/>
</dbReference>
<keyword evidence="3" id="KW-1185">Reference proteome</keyword>
<dbReference type="Pfam" id="PF13450">
    <property type="entry name" value="NAD_binding_8"/>
    <property type="match status" value="1"/>
</dbReference>
<gene>
    <name evidence="2" type="primary">hapE</name>
    <name evidence="2" type="ORF">NIIDMKKI_67660</name>
</gene>
<evidence type="ECO:0000313" key="2">
    <source>
        <dbReference type="EMBL" id="BCI91560.1"/>
    </source>
</evidence>
<keyword evidence="2" id="KW-0560">Oxidoreductase</keyword>
<protein>
    <submittedName>
        <fullName evidence="2">Cyclohexanone monooxygenase</fullName>
    </submittedName>
</protein>
<sequence>MGLKPRVAVIGAGAGGIAMGIQLADGGYDFTIFERADGFGGTWRHNTFPGAACDVPSHLYSYSFAPNPRWSKTYANQPEILAYLEKVAAEHRLTGHLQPGTAVTTARWSDSRRRWTLHTDGGRQHEFDVVVSAVGMLDVPNIPDIPGARRFRGRQFHSARWDHGKSTAGSGWRPSAPAPAQSIRSGDRPADRASDGVPADPDLDFAAIRHPVHRRAAGPVRARPRCRPAVARQAFDSYESSSFDVDAAQTREATELARSYLLRKVADPELRAKLTPDYPVGCKRPLMSRDWYPTFSLPNVSLETTAIAELTDYGVRTVDGVEHRVDTVIYGTGFKAADYLASIDVYGTGRRRLREDWRDGAEAYLGTLVTGYPNFYMLYGPNTNGVNSIIYIHEAQTTFVRHVLDVMVGRGARTVEVTPDAQRRYNDEIQAAMEGKVWLACTNYFRHPSGKVVTQLPYSGRTFFERTRALVPGDYWINSCRDR</sequence>
<evidence type="ECO:0000313" key="3">
    <source>
        <dbReference type="Proteomes" id="UP000516380"/>
    </source>
</evidence>
<feature type="region of interest" description="Disordered" evidence="1">
    <location>
        <begin position="160"/>
        <end position="203"/>
    </location>
</feature>
<keyword evidence="2" id="KW-0503">Monooxygenase</keyword>
<dbReference type="PANTHER" id="PTHR42877">
    <property type="entry name" value="L-ORNITHINE N(5)-MONOOXYGENASE-RELATED"/>
    <property type="match status" value="1"/>
</dbReference>
<dbReference type="PANTHER" id="PTHR42877:SF4">
    <property type="entry name" value="FAD_NAD(P)-BINDING DOMAIN-CONTAINING PROTEIN-RELATED"/>
    <property type="match status" value="1"/>
</dbReference>
<dbReference type="Proteomes" id="UP000516380">
    <property type="component" value="Chromosome"/>
</dbReference>
<dbReference type="GO" id="GO:0004497">
    <property type="term" value="F:monooxygenase activity"/>
    <property type="evidence" value="ECO:0007669"/>
    <property type="project" value="UniProtKB-KW"/>
</dbReference>
<reference evidence="2 3" key="1">
    <citation type="submission" date="2020-07" db="EMBL/GenBank/DDBJ databases">
        <title>Mycobacterium kansasii (former subtype) with zoonotic potential isolated from diseased indoor pet cat, Japan.</title>
        <authorList>
            <person name="Fukano H."/>
            <person name="Terazono T."/>
            <person name="Hoshino Y."/>
        </authorList>
    </citation>
    <scope>NUCLEOTIDE SEQUENCE [LARGE SCALE GENOMIC DNA]</scope>
    <source>
        <strain evidence="2 3">Kuro-I</strain>
    </source>
</reference>
<organism evidence="2 3">
    <name type="scientific">Mycobacterium kansasii</name>
    <dbReference type="NCBI Taxonomy" id="1768"/>
    <lineage>
        <taxon>Bacteria</taxon>
        <taxon>Bacillati</taxon>
        <taxon>Actinomycetota</taxon>
        <taxon>Actinomycetes</taxon>
        <taxon>Mycobacteriales</taxon>
        <taxon>Mycobacteriaceae</taxon>
        <taxon>Mycobacterium</taxon>
    </lineage>
</organism>
<evidence type="ECO:0000256" key="1">
    <source>
        <dbReference type="SAM" id="MobiDB-lite"/>
    </source>
</evidence>
<dbReference type="Gene3D" id="3.50.50.60">
    <property type="entry name" value="FAD/NAD(P)-binding domain"/>
    <property type="match status" value="2"/>
</dbReference>